<evidence type="ECO:0000313" key="4">
    <source>
        <dbReference type="Proteomes" id="UP000593567"/>
    </source>
</evidence>
<gene>
    <name evidence="3" type="ORF">EB796_000510</name>
</gene>
<dbReference type="Proteomes" id="UP000593567">
    <property type="component" value="Unassembled WGS sequence"/>
</dbReference>
<evidence type="ECO:0000256" key="2">
    <source>
        <dbReference type="SAM" id="MobiDB-lite"/>
    </source>
</evidence>
<comment type="caution">
    <text evidence="3">The sequence shown here is derived from an EMBL/GenBank/DDBJ whole genome shotgun (WGS) entry which is preliminary data.</text>
</comment>
<reference evidence="3" key="1">
    <citation type="submission" date="2020-06" db="EMBL/GenBank/DDBJ databases">
        <title>Draft genome of Bugula neritina, a colonial animal packing powerful symbionts and potential medicines.</title>
        <authorList>
            <person name="Rayko M."/>
        </authorList>
    </citation>
    <scope>NUCLEOTIDE SEQUENCE [LARGE SCALE GENOMIC DNA]</scope>
    <source>
        <strain evidence="3">Kwan_BN1</strain>
    </source>
</reference>
<accession>A0A7J7KSM1</accession>
<name>A0A7J7KSM1_BUGNE</name>
<dbReference type="AlphaFoldDB" id="A0A7J7KSM1"/>
<feature type="coiled-coil region" evidence="1">
    <location>
        <begin position="95"/>
        <end position="133"/>
    </location>
</feature>
<dbReference type="EMBL" id="VXIV02000069">
    <property type="protein sequence ID" value="KAF6041172.1"/>
    <property type="molecule type" value="Genomic_DNA"/>
</dbReference>
<evidence type="ECO:0000313" key="3">
    <source>
        <dbReference type="EMBL" id="KAF6041172.1"/>
    </source>
</evidence>
<keyword evidence="1" id="KW-0175">Coiled coil</keyword>
<organism evidence="3 4">
    <name type="scientific">Bugula neritina</name>
    <name type="common">Brown bryozoan</name>
    <name type="synonym">Sertularia neritina</name>
    <dbReference type="NCBI Taxonomy" id="10212"/>
    <lineage>
        <taxon>Eukaryota</taxon>
        <taxon>Metazoa</taxon>
        <taxon>Spiralia</taxon>
        <taxon>Lophotrochozoa</taxon>
        <taxon>Bryozoa</taxon>
        <taxon>Gymnolaemata</taxon>
        <taxon>Cheilostomatida</taxon>
        <taxon>Flustrina</taxon>
        <taxon>Buguloidea</taxon>
        <taxon>Bugulidae</taxon>
        <taxon>Bugula</taxon>
    </lineage>
</organism>
<protein>
    <submittedName>
        <fullName evidence="3">Uncharacterized protein</fullName>
    </submittedName>
</protein>
<feature type="region of interest" description="Disordered" evidence="2">
    <location>
        <begin position="1"/>
        <end position="20"/>
    </location>
</feature>
<sequence>MAALDEKEKEVSTEAAEKESVKAALDEVTKTLMYLQEDLSNNYMPLSSHQDALGKAADQEDKVRRELIALRGSLDSYSKEAIEAKNVCSMQNILINEKDRELRDKEKELKSLRRELDSKAEALSNVNSQLQQSNRDRDRDRDRLRDEMMAMTRSLEPHTATINYKTMYDELKVDKEREKATTDQLIERLKWEISTLEERLEKAKAELQDKIKLETNYLLAQGEAERFKQEASDLMKKVTRLEERVDHQQRDSDYLKESRHEIGASNQNLKDENSRLRENNTELKSRLTQMERELSSYSVTKTRWSCLSYCQVDN</sequence>
<proteinExistence type="predicted"/>
<feature type="coiled-coil region" evidence="1">
    <location>
        <begin position="168"/>
        <end position="300"/>
    </location>
</feature>
<keyword evidence="4" id="KW-1185">Reference proteome</keyword>
<evidence type="ECO:0000256" key="1">
    <source>
        <dbReference type="SAM" id="Coils"/>
    </source>
</evidence>